<dbReference type="EMBL" id="CM042009">
    <property type="protein sequence ID" value="KAI3790538.1"/>
    <property type="molecule type" value="Genomic_DNA"/>
</dbReference>
<protein>
    <submittedName>
        <fullName evidence="1">Uncharacterized protein</fullName>
    </submittedName>
</protein>
<name>A0ACB9H3W4_CICIN</name>
<comment type="caution">
    <text evidence="1">The sequence shown here is derived from an EMBL/GenBank/DDBJ whole genome shotgun (WGS) entry which is preliminary data.</text>
</comment>
<keyword evidence="2" id="KW-1185">Reference proteome</keyword>
<gene>
    <name evidence="1" type="ORF">L2E82_03648</name>
</gene>
<reference evidence="1 2" key="2">
    <citation type="journal article" date="2022" name="Mol. Ecol. Resour.">
        <title>The genomes of chicory, endive, great burdock and yacon provide insights into Asteraceae paleo-polyploidization history and plant inulin production.</title>
        <authorList>
            <person name="Fan W."/>
            <person name="Wang S."/>
            <person name="Wang H."/>
            <person name="Wang A."/>
            <person name="Jiang F."/>
            <person name="Liu H."/>
            <person name="Zhao H."/>
            <person name="Xu D."/>
            <person name="Zhang Y."/>
        </authorList>
    </citation>
    <scope>NUCLEOTIDE SEQUENCE [LARGE SCALE GENOMIC DNA]</scope>
    <source>
        <strain evidence="2">cv. Punajuju</strain>
        <tissue evidence="1">Leaves</tissue>
    </source>
</reference>
<proteinExistence type="predicted"/>
<sequence>MEADERKFVDIFKGAKKKEEQEGESKKDDRKKDEGAKGDFVEVEDDCFEITVIPNAEDGEAVKKTLIGEVKSFDLLQNIFDMPRAEGLFNIKLNFIGGMFVSLEFEKKELAVEFLEKARPVWSNWFDNLFKWQHNFKISSRLASIVIFGIPLHIWNTDVAEEIVRLWGTLVSLYNEEKVGLNKGVRRVGILTSEEPWIDDYVIVNVQGKCYKVRVVEDPIWSFGLVPNCSNMEQGQSSDEEWWDTDNEERGNKEQLEESDFLKNWESPEEKEVFQSINQQARSEESIIRKERGMKQNYKEDETVAKKHSEAGQGQAGEGSGFTNFGLQSKNEPNPNSPKSKSKSEEVGGPIQKDLGVPVVPDLNNSPSSLGYFLFIENDENLEDKFDLGDEIEIEQEINKEIERKRRNKKKGQENRAIDRWE</sequence>
<dbReference type="Proteomes" id="UP001055811">
    <property type="component" value="Linkage Group LG01"/>
</dbReference>
<reference evidence="2" key="1">
    <citation type="journal article" date="2022" name="Mol. Ecol. Resour.">
        <title>The genomes of chicory, endive, great burdock and yacon provide insights into Asteraceae palaeo-polyploidization history and plant inulin production.</title>
        <authorList>
            <person name="Fan W."/>
            <person name="Wang S."/>
            <person name="Wang H."/>
            <person name="Wang A."/>
            <person name="Jiang F."/>
            <person name="Liu H."/>
            <person name="Zhao H."/>
            <person name="Xu D."/>
            <person name="Zhang Y."/>
        </authorList>
    </citation>
    <scope>NUCLEOTIDE SEQUENCE [LARGE SCALE GENOMIC DNA]</scope>
    <source>
        <strain evidence="2">cv. Punajuju</strain>
    </source>
</reference>
<evidence type="ECO:0000313" key="1">
    <source>
        <dbReference type="EMBL" id="KAI3790538.1"/>
    </source>
</evidence>
<accession>A0ACB9H3W4</accession>
<organism evidence="1 2">
    <name type="scientific">Cichorium intybus</name>
    <name type="common">Chicory</name>
    <dbReference type="NCBI Taxonomy" id="13427"/>
    <lineage>
        <taxon>Eukaryota</taxon>
        <taxon>Viridiplantae</taxon>
        <taxon>Streptophyta</taxon>
        <taxon>Embryophyta</taxon>
        <taxon>Tracheophyta</taxon>
        <taxon>Spermatophyta</taxon>
        <taxon>Magnoliopsida</taxon>
        <taxon>eudicotyledons</taxon>
        <taxon>Gunneridae</taxon>
        <taxon>Pentapetalae</taxon>
        <taxon>asterids</taxon>
        <taxon>campanulids</taxon>
        <taxon>Asterales</taxon>
        <taxon>Asteraceae</taxon>
        <taxon>Cichorioideae</taxon>
        <taxon>Cichorieae</taxon>
        <taxon>Cichoriinae</taxon>
        <taxon>Cichorium</taxon>
    </lineage>
</organism>
<evidence type="ECO:0000313" key="2">
    <source>
        <dbReference type="Proteomes" id="UP001055811"/>
    </source>
</evidence>